<evidence type="ECO:0000313" key="2">
    <source>
        <dbReference type="EMBL" id="REE99976.1"/>
    </source>
</evidence>
<reference evidence="2 3" key="1">
    <citation type="submission" date="2018-08" db="EMBL/GenBank/DDBJ databases">
        <title>Sequencing the genomes of 1000 actinobacteria strains.</title>
        <authorList>
            <person name="Klenk H.-P."/>
        </authorList>
    </citation>
    <scope>NUCLEOTIDE SEQUENCE [LARGE SCALE GENOMIC DNA]</scope>
    <source>
        <strain evidence="2 3">DSM 43927</strain>
    </source>
</reference>
<keyword evidence="1" id="KW-0472">Membrane</keyword>
<feature type="transmembrane region" description="Helical" evidence="1">
    <location>
        <begin position="212"/>
        <end position="236"/>
    </location>
</feature>
<evidence type="ECO:0000313" key="3">
    <source>
        <dbReference type="Proteomes" id="UP000256661"/>
    </source>
</evidence>
<gene>
    <name evidence="2" type="ORF">DFJ69_5496</name>
</gene>
<feature type="transmembrane region" description="Helical" evidence="1">
    <location>
        <begin position="16"/>
        <end position="36"/>
    </location>
</feature>
<dbReference type="Proteomes" id="UP000256661">
    <property type="component" value="Unassembled WGS sequence"/>
</dbReference>
<proteinExistence type="predicted"/>
<dbReference type="EMBL" id="QTTT01000001">
    <property type="protein sequence ID" value="REE99976.1"/>
    <property type="molecule type" value="Genomic_DNA"/>
</dbReference>
<evidence type="ECO:0000256" key="1">
    <source>
        <dbReference type="SAM" id="Phobius"/>
    </source>
</evidence>
<feature type="transmembrane region" description="Helical" evidence="1">
    <location>
        <begin position="185"/>
        <end position="206"/>
    </location>
</feature>
<comment type="caution">
    <text evidence="2">The sequence shown here is derived from an EMBL/GenBank/DDBJ whole genome shotgun (WGS) entry which is preliminary data.</text>
</comment>
<sequence>MHAVIRANEWYESGTLWSAAGAVAAVATVVLGVLMYRAQFPKRRLMYWRRSVTPLLTAPAGVRGDVELRHKGRVLERPYAVDVILAGRGRRDVPSSAFDGGPLRLDVGAPIVEVLQVIDDPKCSTPTPRVRVDGSALLVGPDLIGRRQRIVFSLLVEDRPTLTCRSPLIDVPVGKGPPGLPRGPVGMVLFAIGGAAGTTPFFILGLEEPERSWLPSAVMLAGVTFALISFGFAFAANRVVNELEN</sequence>
<dbReference type="AlphaFoldDB" id="A0A3D9SVL9"/>
<keyword evidence="1" id="KW-0812">Transmembrane</keyword>
<accession>A0A3D9SVL9</accession>
<keyword evidence="1" id="KW-1133">Transmembrane helix</keyword>
<name>A0A3D9SVL9_9ACTN</name>
<protein>
    <submittedName>
        <fullName evidence="2">Uncharacterized protein</fullName>
    </submittedName>
</protein>
<organism evidence="2 3">
    <name type="scientific">Thermomonospora umbrina</name>
    <dbReference type="NCBI Taxonomy" id="111806"/>
    <lineage>
        <taxon>Bacteria</taxon>
        <taxon>Bacillati</taxon>
        <taxon>Actinomycetota</taxon>
        <taxon>Actinomycetes</taxon>
        <taxon>Streptosporangiales</taxon>
        <taxon>Thermomonosporaceae</taxon>
        <taxon>Thermomonospora</taxon>
    </lineage>
</organism>
<keyword evidence="3" id="KW-1185">Reference proteome</keyword>